<feature type="compositionally biased region" description="Low complexity" evidence="1">
    <location>
        <begin position="38"/>
        <end position="47"/>
    </location>
</feature>
<comment type="caution">
    <text evidence="2">The sequence shown here is derived from an EMBL/GenBank/DDBJ whole genome shotgun (WGS) entry which is preliminary data.</text>
</comment>
<gene>
    <name evidence="2" type="ORF">SNAT2548_LOCUS22135</name>
</gene>
<name>A0A812QWG7_9DINO</name>
<protein>
    <submittedName>
        <fullName evidence="2">Uncharacterized protein</fullName>
    </submittedName>
</protein>
<dbReference type="EMBL" id="CAJNDS010002275">
    <property type="protein sequence ID" value="CAE7406846.1"/>
    <property type="molecule type" value="Genomic_DNA"/>
</dbReference>
<evidence type="ECO:0000313" key="2">
    <source>
        <dbReference type="EMBL" id="CAE7406846.1"/>
    </source>
</evidence>
<dbReference type="AlphaFoldDB" id="A0A812QWG7"/>
<feature type="region of interest" description="Disordered" evidence="1">
    <location>
        <begin position="1"/>
        <end position="58"/>
    </location>
</feature>
<organism evidence="2 3">
    <name type="scientific">Symbiodinium natans</name>
    <dbReference type="NCBI Taxonomy" id="878477"/>
    <lineage>
        <taxon>Eukaryota</taxon>
        <taxon>Sar</taxon>
        <taxon>Alveolata</taxon>
        <taxon>Dinophyceae</taxon>
        <taxon>Suessiales</taxon>
        <taxon>Symbiodiniaceae</taxon>
        <taxon>Symbiodinium</taxon>
    </lineage>
</organism>
<feature type="compositionally biased region" description="Low complexity" evidence="1">
    <location>
        <begin position="1"/>
        <end position="12"/>
    </location>
</feature>
<keyword evidence="3" id="KW-1185">Reference proteome</keyword>
<proteinExistence type="predicted"/>
<reference evidence="2" key="1">
    <citation type="submission" date="2021-02" db="EMBL/GenBank/DDBJ databases">
        <authorList>
            <person name="Dougan E. K."/>
            <person name="Rhodes N."/>
            <person name="Thang M."/>
            <person name="Chan C."/>
        </authorList>
    </citation>
    <scope>NUCLEOTIDE SEQUENCE</scope>
</reference>
<evidence type="ECO:0000313" key="3">
    <source>
        <dbReference type="Proteomes" id="UP000604046"/>
    </source>
</evidence>
<evidence type="ECO:0000256" key="1">
    <source>
        <dbReference type="SAM" id="MobiDB-lite"/>
    </source>
</evidence>
<dbReference type="Proteomes" id="UP000604046">
    <property type="component" value="Unassembled WGS sequence"/>
</dbReference>
<accession>A0A812QWG7</accession>
<sequence length="120" mass="13083">MPRAAAPRSAAPLPLPLEELRPFPGQAEESGHEVQRPTEQSTSPSESTESDTSEEVLRLPWLDVQARGSIAMSDLNSADTAQLRRAGKGTLAASVKLSSLLIGFLRRRQRRRHGELQQGS</sequence>